<evidence type="ECO:0000256" key="1">
    <source>
        <dbReference type="ARBA" id="ARBA00008894"/>
    </source>
</evidence>
<keyword evidence="2" id="KW-0433">Leucine-rich repeat</keyword>
<sequence>MDELTRDEPNLQIFPIIGMGGIGKTTLARSTFVNPYVVHFFEKRIWLRISQEYSIREILVGLLNDGKDQESNETLAELGERLYKSLCHQRYLIVMDDVWSTRASDDLKLFFPNNRNGSQVILTTRLSSVAVSLGSHNPYLVNFLDDAKSWNLLCQKVFAQEVCPHPELEEIENVNSLANLGSDDYCLKILSLSYNNLPIHLKPCFLYFGVFLEDHDIFVSELMKLWVVEGFIKPTTNKSLEEVAEDYLNDLIGRNLILVQTRRLNGKANICTIHGLLRDLCLREFEKEHFIHVPKVQYTSFSKVADDRCLGCCHATTLQVRNLTKVLSHVVSQSAALASLPVYCAYRNMTANLVRIRSAPVKYSDKEFLHPTRLRCLCVLSFTDLKFVSPSMIHVLWNLQILDLDAVGREIVLPYEIWEMPQLRNIRVYSAPLPDPRVSQDCTILENLQKLSFIKNLQFSEEILERIPNLKKLRICYVGDMEWSYYGFHMLACFLQLKSLYIYNVNFSLENITFPVSLKKLTLSSCKIPWEDMTILCSLLPNLEELELYENAFKGNEWNQVEGEFPRLKILLIFESDLLSWRLENIHFPILETLVLRRMHLLEEIPSGIGDIPTLQLIELRDCRDSVVNSAKRILEEQQSLGNESLQLDVL</sequence>
<dbReference type="Proteomes" id="UP001293254">
    <property type="component" value="Unassembled WGS sequence"/>
</dbReference>
<evidence type="ECO:0000259" key="8">
    <source>
        <dbReference type="Pfam" id="PF23559"/>
    </source>
</evidence>
<dbReference type="InterPro" id="IPR032675">
    <property type="entry name" value="LRR_dom_sf"/>
</dbReference>
<gene>
    <name evidence="9" type="ORF">Salat_0636600</name>
</gene>
<dbReference type="SUPFAM" id="SSF52540">
    <property type="entry name" value="P-loop containing nucleoside triphosphate hydrolases"/>
    <property type="match status" value="1"/>
</dbReference>
<feature type="domain" description="NB-ARC" evidence="7">
    <location>
        <begin position="3"/>
        <end position="162"/>
    </location>
</feature>
<protein>
    <submittedName>
        <fullName evidence="9">Late blight resistance proteinR1A-10</fullName>
    </submittedName>
</protein>
<evidence type="ECO:0000313" key="10">
    <source>
        <dbReference type="Proteomes" id="UP001293254"/>
    </source>
</evidence>
<dbReference type="SUPFAM" id="SSF52058">
    <property type="entry name" value="L domain-like"/>
    <property type="match status" value="1"/>
</dbReference>
<dbReference type="PANTHER" id="PTHR15140:SF37">
    <property type="entry name" value="UBIQUITIN-LIKE DOMAIN-CONTAINING PROTEIN"/>
    <property type="match status" value="1"/>
</dbReference>
<dbReference type="Gene3D" id="3.80.10.10">
    <property type="entry name" value="Ribonuclease Inhibitor"/>
    <property type="match status" value="1"/>
</dbReference>
<dbReference type="InterPro" id="IPR058922">
    <property type="entry name" value="WHD_DRP"/>
</dbReference>
<dbReference type="InterPro" id="IPR027417">
    <property type="entry name" value="P-loop_NTPase"/>
</dbReference>
<evidence type="ECO:0000256" key="3">
    <source>
        <dbReference type="ARBA" id="ARBA00022737"/>
    </source>
</evidence>
<comment type="caution">
    <text evidence="9">The sequence shown here is derived from an EMBL/GenBank/DDBJ whole genome shotgun (WGS) entry which is preliminary data.</text>
</comment>
<evidence type="ECO:0000256" key="2">
    <source>
        <dbReference type="ARBA" id="ARBA00022614"/>
    </source>
</evidence>
<dbReference type="InterPro" id="IPR036388">
    <property type="entry name" value="WH-like_DNA-bd_sf"/>
</dbReference>
<reference evidence="9" key="2">
    <citation type="journal article" date="2024" name="Plant">
        <title>Genomic evolution and insights into agronomic trait innovations of Sesamum species.</title>
        <authorList>
            <person name="Miao H."/>
            <person name="Wang L."/>
            <person name="Qu L."/>
            <person name="Liu H."/>
            <person name="Sun Y."/>
            <person name="Le M."/>
            <person name="Wang Q."/>
            <person name="Wei S."/>
            <person name="Zheng Y."/>
            <person name="Lin W."/>
            <person name="Duan Y."/>
            <person name="Cao H."/>
            <person name="Xiong S."/>
            <person name="Wang X."/>
            <person name="Wei L."/>
            <person name="Li C."/>
            <person name="Ma Q."/>
            <person name="Ju M."/>
            <person name="Zhao R."/>
            <person name="Li G."/>
            <person name="Mu C."/>
            <person name="Tian Q."/>
            <person name="Mei H."/>
            <person name="Zhang T."/>
            <person name="Gao T."/>
            <person name="Zhang H."/>
        </authorList>
    </citation>
    <scope>NUCLEOTIDE SEQUENCE</scope>
    <source>
        <strain evidence="9">3651</strain>
    </source>
</reference>
<dbReference type="PANTHER" id="PTHR15140">
    <property type="entry name" value="TUBULIN-SPECIFIC CHAPERONE E"/>
    <property type="match status" value="1"/>
</dbReference>
<keyword evidence="6" id="KW-0067">ATP-binding</keyword>
<evidence type="ECO:0000259" key="7">
    <source>
        <dbReference type="Pfam" id="PF00931"/>
    </source>
</evidence>
<evidence type="ECO:0000256" key="4">
    <source>
        <dbReference type="ARBA" id="ARBA00022741"/>
    </source>
</evidence>
<proteinExistence type="inferred from homology"/>
<keyword evidence="10" id="KW-1185">Reference proteome</keyword>
<evidence type="ECO:0000313" key="9">
    <source>
        <dbReference type="EMBL" id="KAK4434738.1"/>
    </source>
</evidence>
<dbReference type="PRINTS" id="PR00364">
    <property type="entry name" value="DISEASERSIST"/>
</dbReference>
<dbReference type="Gene3D" id="1.10.10.10">
    <property type="entry name" value="Winged helix-like DNA-binding domain superfamily/Winged helix DNA-binding domain"/>
    <property type="match status" value="1"/>
</dbReference>
<name>A0AAE1YRM4_9LAMI</name>
<keyword evidence="3" id="KW-0677">Repeat</keyword>
<feature type="domain" description="Disease resistance protein winged helix" evidence="8">
    <location>
        <begin position="210"/>
        <end position="281"/>
    </location>
</feature>
<evidence type="ECO:0000256" key="5">
    <source>
        <dbReference type="ARBA" id="ARBA00022821"/>
    </source>
</evidence>
<dbReference type="EMBL" id="JACGWO010000002">
    <property type="protein sequence ID" value="KAK4434738.1"/>
    <property type="molecule type" value="Genomic_DNA"/>
</dbReference>
<organism evidence="9 10">
    <name type="scientific">Sesamum alatum</name>
    <dbReference type="NCBI Taxonomy" id="300844"/>
    <lineage>
        <taxon>Eukaryota</taxon>
        <taxon>Viridiplantae</taxon>
        <taxon>Streptophyta</taxon>
        <taxon>Embryophyta</taxon>
        <taxon>Tracheophyta</taxon>
        <taxon>Spermatophyta</taxon>
        <taxon>Magnoliopsida</taxon>
        <taxon>eudicotyledons</taxon>
        <taxon>Gunneridae</taxon>
        <taxon>Pentapetalae</taxon>
        <taxon>asterids</taxon>
        <taxon>lamiids</taxon>
        <taxon>Lamiales</taxon>
        <taxon>Pedaliaceae</taxon>
        <taxon>Sesamum</taxon>
    </lineage>
</organism>
<dbReference type="GO" id="GO:0005524">
    <property type="term" value="F:ATP binding"/>
    <property type="evidence" value="ECO:0007669"/>
    <property type="project" value="UniProtKB-KW"/>
</dbReference>
<dbReference type="Gene3D" id="3.40.50.300">
    <property type="entry name" value="P-loop containing nucleotide triphosphate hydrolases"/>
    <property type="match status" value="1"/>
</dbReference>
<dbReference type="Pfam" id="PF23559">
    <property type="entry name" value="WHD_DRP"/>
    <property type="match status" value="1"/>
</dbReference>
<accession>A0AAE1YRM4</accession>
<reference evidence="9" key="1">
    <citation type="submission" date="2020-06" db="EMBL/GenBank/DDBJ databases">
        <authorList>
            <person name="Li T."/>
            <person name="Hu X."/>
            <person name="Zhang T."/>
            <person name="Song X."/>
            <person name="Zhang H."/>
            <person name="Dai N."/>
            <person name="Sheng W."/>
            <person name="Hou X."/>
            <person name="Wei L."/>
        </authorList>
    </citation>
    <scope>NUCLEOTIDE SEQUENCE</scope>
    <source>
        <strain evidence="9">3651</strain>
        <tissue evidence="9">Leaf</tissue>
    </source>
</reference>
<comment type="similarity">
    <text evidence="1">Belongs to the disease resistance NB-LRR family.</text>
</comment>
<dbReference type="InterPro" id="IPR002182">
    <property type="entry name" value="NB-ARC"/>
</dbReference>
<dbReference type="Pfam" id="PF00931">
    <property type="entry name" value="NB-ARC"/>
    <property type="match status" value="1"/>
</dbReference>
<keyword evidence="5" id="KW-0611">Plant defense</keyword>
<keyword evidence="4" id="KW-0547">Nucleotide-binding</keyword>
<evidence type="ECO:0000256" key="6">
    <source>
        <dbReference type="ARBA" id="ARBA00022840"/>
    </source>
</evidence>
<dbReference type="AlphaFoldDB" id="A0AAE1YRM4"/>
<dbReference type="FunFam" id="1.10.10.10:FF:000322">
    <property type="entry name" value="Probable disease resistance protein At1g63360"/>
    <property type="match status" value="1"/>
</dbReference>
<dbReference type="GO" id="GO:0043531">
    <property type="term" value="F:ADP binding"/>
    <property type="evidence" value="ECO:0007669"/>
    <property type="project" value="InterPro"/>
</dbReference>
<dbReference type="GO" id="GO:0006952">
    <property type="term" value="P:defense response"/>
    <property type="evidence" value="ECO:0007669"/>
    <property type="project" value="UniProtKB-KW"/>
</dbReference>